<accession>A0ABP5FRD5</accession>
<protein>
    <submittedName>
        <fullName evidence="1">Uncharacterized protein</fullName>
    </submittedName>
</protein>
<dbReference type="Proteomes" id="UP001500751">
    <property type="component" value="Unassembled WGS sequence"/>
</dbReference>
<organism evidence="1 2">
    <name type="scientific">Catenulispora yoronensis</name>
    <dbReference type="NCBI Taxonomy" id="450799"/>
    <lineage>
        <taxon>Bacteria</taxon>
        <taxon>Bacillati</taxon>
        <taxon>Actinomycetota</taxon>
        <taxon>Actinomycetes</taxon>
        <taxon>Catenulisporales</taxon>
        <taxon>Catenulisporaceae</taxon>
        <taxon>Catenulispora</taxon>
    </lineage>
</organism>
<gene>
    <name evidence="1" type="ORF">GCM10009839_32550</name>
</gene>
<dbReference type="RefSeq" id="WP_344666442.1">
    <property type="nucleotide sequence ID" value="NZ_BAAAQN010000016.1"/>
</dbReference>
<name>A0ABP5FRD5_9ACTN</name>
<comment type="caution">
    <text evidence="1">The sequence shown here is derived from an EMBL/GenBank/DDBJ whole genome shotgun (WGS) entry which is preliminary data.</text>
</comment>
<keyword evidence="2" id="KW-1185">Reference proteome</keyword>
<evidence type="ECO:0000313" key="1">
    <source>
        <dbReference type="EMBL" id="GAA2030336.1"/>
    </source>
</evidence>
<reference evidence="2" key="1">
    <citation type="journal article" date="2019" name="Int. J. Syst. Evol. Microbiol.">
        <title>The Global Catalogue of Microorganisms (GCM) 10K type strain sequencing project: providing services to taxonomists for standard genome sequencing and annotation.</title>
        <authorList>
            <consortium name="The Broad Institute Genomics Platform"/>
            <consortium name="The Broad Institute Genome Sequencing Center for Infectious Disease"/>
            <person name="Wu L."/>
            <person name="Ma J."/>
        </authorList>
    </citation>
    <scope>NUCLEOTIDE SEQUENCE [LARGE SCALE GENOMIC DNA]</scope>
    <source>
        <strain evidence="2">JCM 16014</strain>
    </source>
</reference>
<sequence>MTSTDHQAADSRSDAYHRLLLRLAGRVPDGLVAQGREWLAAGDLATLARGVVSCCVAMRVALPAADIEALRAVFAAERLDAAALDRLVGSEAEPLVEHSFGAAAPSVVAAWAERGAELGYCLDLTGGGSGLADDLDWALADAAAALPGAFALWRTWRSPADGAPWPAPRRVFLLAVAEGTDPSGTTAALQARLTTLGETDPQVEVFPIGDALPPYQRAARAMSALLWTAAPTAPIRLAQVYDHVHPESGPGFAPDREHLGEAEAQAVTRLLEDATVLLATTAALDDVLRPGAGHRVPVNFLTDGTWVWSDAIGYYAREHGVAPVPELLAHLRADRERQSPDDVALFRATAALTRPEQEG</sequence>
<proteinExistence type="predicted"/>
<evidence type="ECO:0000313" key="2">
    <source>
        <dbReference type="Proteomes" id="UP001500751"/>
    </source>
</evidence>
<dbReference type="EMBL" id="BAAAQN010000016">
    <property type="protein sequence ID" value="GAA2030336.1"/>
    <property type="molecule type" value="Genomic_DNA"/>
</dbReference>